<dbReference type="EMBL" id="PDHH01000007">
    <property type="protein sequence ID" value="PSM51501.1"/>
    <property type="molecule type" value="Genomic_DNA"/>
</dbReference>
<evidence type="ECO:0000259" key="7">
    <source>
        <dbReference type="SMART" id="SM00876"/>
    </source>
</evidence>
<dbReference type="Proteomes" id="UP000240535">
    <property type="component" value="Unassembled WGS sequence"/>
</dbReference>
<dbReference type="CDD" id="cd01335">
    <property type="entry name" value="Radical_SAM"/>
    <property type="match status" value="1"/>
</dbReference>
<evidence type="ECO:0000256" key="6">
    <source>
        <dbReference type="ARBA" id="ARBA00023014"/>
    </source>
</evidence>
<keyword evidence="5" id="KW-0408">Iron</keyword>
<dbReference type="AlphaFoldDB" id="A0A2P8QZ45"/>
<sequence>MKNQDCMQYQDGIVDIKSEIMDEVLEKTSKFDYKNYTKDDVFSALEKKNRNLDDFAALLSVEAQNYLEDMAQISAIETRAKFGNNINIFTPLYISNYCDSTCVYCGYSAKNKIQRAKLSLENIDLELENIAKLGIEDILILTGESRGKSSVEYIGEACKRAKELFKVVSIEIYPLNVDEYAFLHECGVDFVNVYQETYNPKKYQKIHLSGEKMVFPYRFNSQERAILGGMRGAGFAALLGIDDFRKDAFATGLHANLISKKYPHAEISLSCPRLRPIINNSRINPQDVHEKELLQIIMAYRLFMPFATITVSTRERKNFRDNAIKIAANKISAGVSVAIGGHSKKVGDEQFELSDYRSVKSVCEDIKKDGFYPLMSEYIYV</sequence>
<dbReference type="Gene3D" id="3.20.20.70">
    <property type="entry name" value="Aldolase class I"/>
    <property type="match status" value="1"/>
</dbReference>
<keyword evidence="9" id="KW-1185">Reference proteome</keyword>
<dbReference type="GO" id="GO:0005506">
    <property type="term" value="F:iron ion binding"/>
    <property type="evidence" value="ECO:0007669"/>
    <property type="project" value="InterPro"/>
</dbReference>
<dbReference type="InterPro" id="IPR058240">
    <property type="entry name" value="rSAM_sf"/>
</dbReference>
<proteinExistence type="predicted"/>
<dbReference type="InterPro" id="IPR007197">
    <property type="entry name" value="rSAM"/>
</dbReference>
<dbReference type="SFLD" id="SFLDS00029">
    <property type="entry name" value="Radical_SAM"/>
    <property type="match status" value="1"/>
</dbReference>
<dbReference type="GO" id="GO:0003824">
    <property type="term" value="F:catalytic activity"/>
    <property type="evidence" value="ECO:0007669"/>
    <property type="project" value="InterPro"/>
</dbReference>
<dbReference type="GO" id="GO:0009228">
    <property type="term" value="P:thiamine biosynthetic process"/>
    <property type="evidence" value="ECO:0007669"/>
    <property type="project" value="InterPro"/>
</dbReference>
<accession>A0A2P8QZ45</accession>
<feature type="domain" description="Biotin and thiamin synthesis-associated" evidence="7">
    <location>
        <begin position="270"/>
        <end position="373"/>
    </location>
</feature>
<dbReference type="PANTHER" id="PTHR43583">
    <property type="entry name" value="2-IMINOACETATE SYNTHASE"/>
    <property type="match status" value="1"/>
</dbReference>
<dbReference type="GO" id="GO:0051539">
    <property type="term" value="F:4 iron, 4 sulfur cluster binding"/>
    <property type="evidence" value="ECO:0007669"/>
    <property type="project" value="UniProtKB-KW"/>
</dbReference>
<keyword evidence="2" id="KW-0004">4Fe-4S</keyword>
<evidence type="ECO:0000256" key="2">
    <source>
        <dbReference type="ARBA" id="ARBA00022485"/>
    </source>
</evidence>
<evidence type="ECO:0000256" key="4">
    <source>
        <dbReference type="ARBA" id="ARBA00022723"/>
    </source>
</evidence>
<dbReference type="PANTHER" id="PTHR43583:SF1">
    <property type="entry name" value="2-IMINOACETATE SYNTHASE"/>
    <property type="match status" value="1"/>
</dbReference>
<evidence type="ECO:0000256" key="5">
    <source>
        <dbReference type="ARBA" id="ARBA00023004"/>
    </source>
</evidence>
<dbReference type="OrthoDB" id="3320990at2"/>
<protein>
    <submittedName>
        <fullName evidence="8">2-iminoacetate synthase ThiH</fullName>
    </submittedName>
</protein>
<dbReference type="SFLD" id="SFLDG01081">
    <property type="entry name" value="cleavage_of_the_Ca-Cb_bond_in"/>
    <property type="match status" value="1"/>
</dbReference>
<keyword evidence="3" id="KW-0949">S-adenosyl-L-methionine</keyword>
<keyword evidence="4" id="KW-0479">Metal-binding</keyword>
<dbReference type="InterPro" id="IPR012726">
    <property type="entry name" value="ThiH"/>
</dbReference>
<evidence type="ECO:0000256" key="3">
    <source>
        <dbReference type="ARBA" id="ARBA00022691"/>
    </source>
</evidence>
<dbReference type="InterPro" id="IPR034428">
    <property type="entry name" value="ThiH/NoCL/HydG-like"/>
</dbReference>
<dbReference type="SFLD" id="SFLDF00301">
    <property type="entry name" value="2-iminoacetate_synthase_(ThiH)"/>
    <property type="match status" value="1"/>
</dbReference>
<dbReference type="RefSeq" id="WP_106872479.1">
    <property type="nucleotide sequence ID" value="NZ_CP053841.1"/>
</dbReference>
<comment type="cofactor">
    <cofactor evidence="1">
        <name>[4Fe-4S] cluster</name>
        <dbReference type="ChEBI" id="CHEBI:49883"/>
    </cofactor>
</comment>
<reference evidence="9" key="1">
    <citation type="submission" date="2017-10" db="EMBL/GenBank/DDBJ databases">
        <title>Campylobacter species from seals.</title>
        <authorList>
            <person name="Gilbert M.J."/>
            <person name="Zomer A.L."/>
            <person name="Timmerman A.J."/>
            <person name="Duim B."/>
            <person name="Wagenaar J.A."/>
        </authorList>
    </citation>
    <scope>NUCLEOTIDE SEQUENCE [LARGE SCALE GENOMIC DNA]</scope>
    <source>
        <strain evidence="9">17S00004-5</strain>
    </source>
</reference>
<dbReference type="Pfam" id="PF06968">
    <property type="entry name" value="BATS"/>
    <property type="match status" value="1"/>
</dbReference>
<dbReference type="SUPFAM" id="SSF102114">
    <property type="entry name" value="Radical SAM enzymes"/>
    <property type="match status" value="1"/>
</dbReference>
<comment type="caution">
    <text evidence="8">The sequence shown here is derived from an EMBL/GenBank/DDBJ whole genome shotgun (WGS) entry which is preliminary data.</text>
</comment>
<keyword evidence="6" id="KW-0411">Iron-sulfur</keyword>
<name>A0A2P8QZ45_9BACT</name>
<dbReference type="Pfam" id="PF04055">
    <property type="entry name" value="Radical_SAM"/>
    <property type="match status" value="1"/>
</dbReference>
<organism evidence="8 9">
    <name type="scientific">Campylobacter blaseri</name>
    <dbReference type="NCBI Taxonomy" id="2042961"/>
    <lineage>
        <taxon>Bacteria</taxon>
        <taxon>Pseudomonadati</taxon>
        <taxon>Campylobacterota</taxon>
        <taxon>Epsilonproteobacteria</taxon>
        <taxon>Campylobacterales</taxon>
        <taxon>Campylobacteraceae</taxon>
        <taxon>Campylobacter</taxon>
    </lineage>
</organism>
<dbReference type="InterPro" id="IPR013785">
    <property type="entry name" value="Aldolase_TIM"/>
</dbReference>
<evidence type="ECO:0000313" key="8">
    <source>
        <dbReference type="EMBL" id="PSM51501.1"/>
    </source>
</evidence>
<dbReference type="SFLD" id="SFLDG01060">
    <property type="entry name" value="BATS_domain_containing"/>
    <property type="match status" value="1"/>
</dbReference>
<dbReference type="InterPro" id="IPR010722">
    <property type="entry name" value="BATS_dom"/>
</dbReference>
<dbReference type="NCBIfam" id="TIGR02351">
    <property type="entry name" value="thiH"/>
    <property type="match status" value="1"/>
</dbReference>
<evidence type="ECO:0000256" key="1">
    <source>
        <dbReference type="ARBA" id="ARBA00001966"/>
    </source>
</evidence>
<gene>
    <name evidence="8" type="ORF">CQ405_08020</name>
</gene>
<dbReference type="SMART" id="SM00876">
    <property type="entry name" value="BATS"/>
    <property type="match status" value="1"/>
</dbReference>
<evidence type="ECO:0000313" key="9">
    <source>
        <dbReference type="Proteomes" id="UP000240535"/>
    </source>
</evidence>